<feature type="non-terminal residue" evidence="4">
    <location>
        <position position="357"/>
    </location>
</feature>
<dbReference type="SMART" id="SM00248">
    <property type="entry name" value="ANK"/>
    <property type="match status" value="6"/>
</dbReference>
<evidence type="ECO:0000256" key="3">
    <source>
        <dbReference type="PROSITE-ProRule" id="PRU00023"/>
    </source>
</evidence>
<dbReference type="Gene3D" id="1.25.40.20">
    <property type="entry name" value="Ankyrin repeat-containing domain"/>
    <property type="match status" value="2"/>
</dbReference>
<dbReference type="SUPFAM" id="SSF48403">
    <property type="entry name" value="Ankyrin repeat"/>
    <property type="match status" value="2"/>
</dbReference>
<keyword evidence="2 3" id="KW-0040">ANK repeat</keyword>
<sequence length="357" mass="39942">MPEIKVTSSEPVKQDYILNNHTLEPVKPAKYLDVTFESNLKWNNHYDCMTAIHHVPRINHEIGPLMNHNKDILMNDVQRMHEIDTNDIFKAAQQGNINLFKDFGKKELSSWLHKTYPKSGDTVLHYACRFGHLELVKVLLDNGADLESSNFDGKRALHEAAQYDRLGCVQYLLSYGAQVDSLKRADWTPLMLACTKSNLNSGADQTLRNKDGWNCFHIATREGHEDILDFLHSKNSEGWDTCSKNGRSPLHTAALHGCTSVVCFLLKNCAYPVDQKDSCGSTPLMDALRSGHTDIAKLLLDIQKADVTSEDNVGYQALHQACQAGCIESVRFLIDDISLSPDTVSSRGFTPLLVASK</sequence>
<evidence type="ECO:0000313" key="4">
    <source>
        <dbReference type="EMBL" id="OPL33266.1"/>
    </source>
</evidence>
<feature type="non-terminal residue" evidence="4">
    <location>
        <position position="1"/>
    </location>
</feature>
<dbReference type="AlphaFoldDB" id="A0A3L5TTL1"/>
<dbReference type="GO" id="GO:0005634">
    <property type="term" value="C:nucleus"/>
    <property type="evidence" value="ECO:0007669"/>
    <property type="project" value="TreeGrafter"/>
</dbReference>
<evidence type="ECO:0000256" key="1">
    <source>
        <dbReference type="ARBA" id="ARBA00022737"/>
    </source>
</evidence>
<dbReference type="PANTHER" id="PTHR24193:SF121">
    <property type="entry name" value="ADA2A-CONTAINING COMPLEX COMPONENT 3, ISOFORM D"/>
    <property type="match status" value="1"/>
</dbReference>
<feature type="repeat" description="ANK" evidence="3">
    <location>
        <begin position="152"/>
        <end position="184"/>
    </location>
</feature>
<dbReference type="EMBL" id="KV583916">
    <property type="protein sequence ID" value="OPL33266.1"/>
    <property type="molecule type" value="Genomic_DNA"/>
</dbReference>
<dbReference type="Proteomes" id="UP000266721">
    <property type="component" value="Unassembled WGS sequence"/>
</dbReference>
<protein>
    <submittedName>
        <fullName evidence="4">Uncharacterized protein</fullName>
    </submittedName>
</protein>
<evidence type="ECO:0000313" key="5">
    <source>
        <dbReference type="Proteomes" id="UP000266721"/>
    </source>
</evidence>
<dbReference type="PROSITE" id="PS50088">
    <property type="entry name" value="ANK_REPEAT"/>
    <property type="match status" value="4"/>
</dbReference>
<feature type="repeat" description="ANK" evidence="3">
    <location>
        <begin position="279"/>
        <end position="301"/>
    </location>
</feature>
<dbReference type="InterPro" id="IPR002110">
    <property type="entry name" value="Ankyrin_rpt"/>
</dbReference>
<dbReference type="InterPro" id="IPR050663">
    <property type="entry name" value="Ankyrin-SOCS_Box"/>
</dbReference>
<comment type="caution">
    <text evidence="4">The sequence shown here is derived from an EMBL/GenBank/DDBJ whole genome shotgun (WGS) entry which is preliminary data.</text>
</comment>
<keyword evidence="5" id="KW-1185">Reference proteome</keyword>
<proteinExistence type="predicted"/>
<dbReference type="PROSITE" id="PS50297">
    <property type="entry name" value="ANK_REP_REGION"/>
    <property type="match status" value="4"/>
</dbReference>
<dbReference type="Pfam" id="PF12796">
    <property type="entry name" value="Ank_2"/>
    <property type="match status" value="3"/>
</dbReference>
<dbReference type="GO" id="GO:0045944">
    <property type="term" value="P:positive regulation of transcription by RNA polymerase II"/>
    <property type="evidence" value="ECO:0007669"/>
    <property type="project" value="TreeGrafter"/>
</dbReference>
<dbReference type="GO" id="GO:0000976">
    <property type="term" value="F:transcription cis-regulatory region binding"/>
    <property type="evidence" value="ECO:0007669"/>
    <property type="project" value="TreeGrafter"/>
</dbReference>
<feature type="repeat" description="ANK" evidence="3">
    <location>
        <begin position="245"/>
        <end position="268"/>
    </location>
</feature>
<reference evidence="4 5" key="1">
    <citation type="journal article" date="2016" name="PLoS ONE">
        <title>A First Insight into the Genome of the Filter-Feeder Mussel Mytilus galloprovincialis.</title>
        <authorList>
            <person name="Murgarella M."/>
            <person name="Puiu D."/>
            <person name="Novoa B."/>
            <person name="Figueras A."/>
            <person name="Posada D."/>
            <person name="Canchaya C."/>
        </authorList>
    </citation>
    <scope>NUCLEOTIDE SEQUENCE [LARGE SCALE GENOMIC DNA]</scope>
    <source>
        <tissue evidence="4">Muscle</tissue>
    </source>
</reference>
<dbReference type="PRINTS" id="PR01415">
    <property type="entry name" value="ANKYRIN"/>
</dbReference>
<name>A0A3L5TTL1_MYTGA</name>
<organism evidence="4 5">
    <name type="scientific">Mytilus galloprovincialis</name>
    <name type="common">Mediterranean mussel</name>
    <dbReference type="NCBI Taxonomy" id="29158"/>
    <lineage>
        <taxon>Eukaryota</taxon>
        <taxon>Metazoa</taxon>
        <taxon>Spiralia</taxon>
        <taxon>Lophotrochozoa</taxon>
        <taxon>Mollusca</taxon>
        <taxon>Bivalvia</taxon>
        <taxon>Autobranchia</taxon>
        <taxon>Pteriomorphia</taxon>
        <taxon>Mytilida</taxon>
        <taxon>Mytiloidea</taxon>
        <taxon>Mytilidae</taxon>
        <taxon>Mytilinae</taxon>
        <taxon>Mytilus</taxon>
    </lineage>
</organism>
<dbReference type="SMR" id="A0A3L5TTL1"/>
<keyword evidence="1" id="KW-0677">Repeat</keyword>
<dbReference type="PANTHER" id="PTHR24193">
    <property type="entry name" value="ANKYRIN REPEAT PROTEIN"/>
    <property type="match status" value="1"/>
</dbReference>
<gene>
    <name evidence="4" type="ORF">AM593_06021</name>
</gene>
<dbReference type="InterPro" id="IPR036770">
    <property type="entry name" value="Ankyrin_rpt-contain_sf"/>
</dbReference>
<feature type="repeat" description="ANK" evidence="3">
    <location>
        <begin position="119"/>
        <end position="151"/>
    </location>
</feature>
<accession>A0A3L5TTL1</accession>
<evidence type="ECO:0000256" key="2">
    <source>
        <dbReference type="ARBA" id="ARBA00023043"/>
    </source>
</evidence>